<accession>A0AAW2S656</accession>
<dbReference type="PANTHER" id="PTHR10366:SF852">
    <property type="entry name" value="CINNAMOYL-COA REDUCTASE CAD2"/>
    <property type="match status" value="1"/>
</dbReference>
<sequence length="100" mass="10719">MSGGGQVVCVTGASGFIASWLVKFLLRRGYTVKATVRNLSDPAKVEHLKALEGAKERLQLIQANLLEEGSFDAAIDGCDGVFHTASPVVFDNINDPQAWT</sequence>
<dbReference type="SUPFAM" id="SSF51735">
    <property type="entry name" value="NAD(P)-binding Rossmann-fold domains"/>
    <property type="match status" value="1"/>
</dbReference>
<dbReference type="Gene3D" id="3.40.50.720">
    <property type="entry name" value="NAD(P)-binding Rossmann-like Domain"/>
    <property type="match status" value="1"/>
</dbReference>
<reference evidence="4" key="1">
    <citation type="submission" date="2020-06" db="EMBL/GenBank/DDBJ databases">
        <authorList>
            <person name="Li T."/>
            <person name="Hu X."/>
            <person name="Zhang T."/>
            <person name="Song X."/>
            <person name="Zhang H."/>
            <person name="Dai N."/>
            <person name="Sheng W."/>
            <person name="Hou X."/>
            <person name="Wei L."/>
        </authorList>
    </citation>
    <scope>NUCLEOTIDE SEQUENCE</scope>
    <source>
        <strain evidence="4">G02</strain>
        <tissue evidence="4">Leaf</tissue>
    </source>
</reference>
<dbReference type="GO" id="GO:0016616">
    <property type="term" value="F:oxidoreductase activity, acting on the CH-OH group of donors, NAD or NADP as acceptor"/>
    <property type="evidence" value="ECO:0007669"/>
    <property type="project" value="TreeGrafter"/>
</dbReference>
<dbReference type="PANTHER" id="PTHR10366">
    <property type="entry name" value="NAD DEPENDENT EPIMERASE/DEHYDRATASE"/>
    <property type="match status" value="1"/>
</dbReference>
<organism evidence="4">
    <name type="scientific">Sesamum radiatum</name>
    <name type="common">Black benniseed</name>
    <dbReference type="NCBI Taxonomy" id="300843"/>
    <lineage>
        <taxon>Eukaryota</taxon>
        <taxon>Viridiplantae</taxon>
        <taxon>Streptophyta</taxon>
        <taxon>Embryophyta</taxon>
        <taxon>Tracheophyta</taxon>
        <taxon>Spermatophyta</taxon>
        <taxon>Magnoliopsida</taxon>
        <taxon>eudicotyledons</taxon>
        <taxon>Gunneridae</taxon>
        <taxon>Pentapetalae</taxon>
        <taxon>asterids</taxon>
        <taxon>lamiids</taxon>
        <taxon>Lamiales</taxon>
        <taxon>Pedaliaceae</taxon>
        <taxon>Sesamum</taxon>
    </lineage>
</organism>
<dbReference type="InterPro" id="IPR036291">
    <property type="entry name" value="NAD(P)-bd_dom_sf"/>
</dbReference>
<evidence type="ECO:0000313" key="4">
    <source>
        <dbReference type="EMBL" id="KAL0387929.1"/>
    </source>
</evidence>
<gene>
    <name evidence="4" type="ORF">Sradi_2674700</name>
</gene>
<proteinExistence type="predicted"/>
<keyword evidence="1" id="KW-0521">NADP</keyword>
<evidence type="ECO:0000256" key="2">
    <source>
        <dbReference type="ARBA" id="ARBA00023002"/>
    </source>
</evidence>
<dbReference type="AlphaFoldDB" id="A0AAW2S656"/>
<dbReference type="EMBL" id="JACGWJ010000011">
    <property type="protein sequence ID" value="KAL0387929.1"/>
    <property type="molecule type" value="Genomic_DNA"/>
</dbReference>
<name>A0AAW2S656_SESRA</name>
<dbReference type="Pfam" id="PF01370">
    <property type="entry name" value="Epimerase"/>
    <property type="match status" value="1"/>
</dbReference>
<dbReference type="InterPro" id="IPR050425">
    <property type="entry name" value="NAD(P)_dehydrat-like"/>
</dbReference>
<comment type="caution">
    <text evidence="4">The sequence shown here is derived from an EMBL/GenBank/DDBJ whole genome shotgun (WGS) entry which is preliminary data.</text>
</comment>
<reference evidence="4" key="2">
    <citation type="journal article" date="2024" name="Plant">
        <title>Genomic evolution and insights into agronomic trait innovations of Sesamum species.</title>
        <authorList>
            <person name="Miao H."/>
            <person name="Wang L."/>
            <person name="Qu L."/>
            <person name="Liu H."/>
            <person name="Sun Y."/>
            <person name="Le M."/>
            <person name="Wang Q."/>
            <person name="Wei S."/>
            <person name="Zheng Y."/>
            <person name="Lin W."/>
            <person name="Duan Y."/>
            <person name="Cao H."/>
            <person name="Xiong S."/>
            <person name="Wang X."/>
            <person name="Wei L."/>
            <person name="Li C."/>
            <person name="Ma Q."/>
            <person name="Ju M."/>
            <person name="Zhao R."/>
            <person name="Li G."/>
            <person name="Mu C."/>
            <person name="Tian Q."/>
            <person name="Mei H."/>
            <person name="Zhang T."/>
            <person name="Gao T."/>
            <person name="Zhang H."/>
        </authorList>
    </citation>
    <scope>NUCLEOTIDE SEQUENCE</scope>
    <source>
        <strain evidence="4">G02</strain>
    </source>
</reference>
<evidence type="ECO:0000256" key="1">
    <source>
        <dbReference type="ARBA" id="ARBA00022857"/>
    </source>
</evidence>
<evidence type="ECO:0000259" key="3">
    <source>
        <dbReference type="Pfam" id="PF01370"/>
    </source>
</evidence>
<keyword evidence="2" id="KW-0560">Oxidoreductase</keyword>
<dbReference type="InterPro" id="IPR001509">
    <property type="entry name" value="Epimerase_deHydtase"/>
</dbReference>
<protein>
    <submittedName>
        <fullName evidence="4">Cinnamoyl-CoA reductase 1</fullName>
    </submittedName>
</protein>
<feature type="domain" description="NAD-dependent epimerase/dehydratase" evidence="3">
    <location>
        <begin position="8"/>
        <end position="97"/>
    </location>
</feature>